<evidence type="ECO:0000256" key="5">
    <source>
        <dbReference type="ARBA" id="ARBA00047761"/>
    </source>
</evidence>
<gene>
    <name evidence="8" type="ORF">LWI29_026209</name>
</gene>
<keyword evidence="4" id="KW-0539">Nucleus</keyword>
<dbReference type="PANTHER" id="PTHR23081">
    <property type="entry name" value="RNA POLYMERASE II CTD PHOSPHATASE"/>
    <property type="match status" value="1"/>
</dbReference>
<comment type="caution">
    <text evidence="8">The sequence shown here is derived from an EMBL/GenBank/DDBJ whole genome shotgun (WGS) entry which is preliminary data.</text>
</comment>
<evidence type="ECO:0000256" key="2">
    <source>
        <dbReference type="ARBA" id="ARBA00013081"/>
    </source>
</evidence>
<dbReference type="PANTHER" id="PTHR23081:SF36">
    <property type="entry name" value="RNA POLYMERASE II SUBUNIT A C-TERMINAL DOMAIN PHOSPHATASE"/>
    <property type="match status" value="1"/>
</dbReference>
<dbReference type="EC" id="3.1.3.16" evidence="2"/>
<dbReference type="Proteomes" id="UP001168877">
    <property type="component" value="Unassembled WGS sequence"/>
</dbReference>
<dbReference type="SMART" id="SM00577">
    <property type="entry name" value="CPDc"/>
    <property type="match status" value="1"/>
</dbReference>
<dbReference type="PROSITE" id="PS50969">
    <property type="entry name" value="FCP1"/>
    <property type="match status" value="1"/>
</dbReference>
<dbReference type="GO" id="GO:0008420">
    <property type="term" value="F:RNA polymerase II CTD heptapeptide repeat phosphatase activity"/>
    <property type="evidence" value="ECO:0007669"/>
    <property type="project" value="InterPro"/>
</dbReference>
<comment type="catalytic activity">
    <reaction evidence="6">
        <text>O-phospho-L-threonyl-[protein] + H2O = L-threonyl-[protein] + phosphate</text>
        <dbReference type="Rhea" id="RHEA:47004"/>
        <dbReference type="Rhea" id="RHEA-COMP:11060"/>
        <dbReference type="Rhea" id="RHEA-COMP:11605"/>
        <dbReference type="ChEBI" id="CHEBI:15377"/>
        <dbReference type="ChEBI" id="CHEBI:30013"/>
        <dbReference type="ChEBI" id="CHEBI:43474"/>
        <dbReference type="ChEBI" id="CHEBI:61977"/>
        <dbReference type="EC" id="3.1.3.16"/>
    </reaction>
</comment>
<name>A0AA39T7W0_ACESA</name>
<evidence type="ECO:0000313" key="8">
    <source>
        <dbReference type="EMBL" id="KAK0601665.1"/>
    </source>
</evidence>
<evidence type="ECO:0000259" key="7">
    <source>
        <dbReference type="PROSITE" id="PS50969"/>
    </source>
</evidence>
<dbReference type="EMBL" id="JAUESC010000003">
    <property type="protein sequence ID" value="KAK0601665.1"/>
    <property type="molecule type" value="Genomic_DNA"/>
</dbReference>
<dbReference type="GO" id="GO:0005634">
    <property type="term" value="C:nucleus"/>
    <property type="evidence" value="ECO:0007669"/>
    <property type="project" value="UniProtKB-SubCell"/>
</dbReference>
<dbReference type="InterPro" id="IPR036412">
    <property type="entry name" value="HAD-like_sf"/>
</dbReference>
<evidence type="ECO:0000256" key="3">
    <source>
        <dbReference type="ARBA" id="ARBA00022801"/>
    </source>
</evidence>
<reference evidence="8" key="2">
    <citation type="submission" date="2023-06" db="EMBL/GenBank/DDBJ databases">
        <authorList>
            <person name="Swenson N.G."/>
            <person name="Wegrzyn J.L."/>
            <person name="Mcevoy S.L."/>
        </authorList>
    </citation>
    <scope>NUCLEOTIDE SEQUENCE</scope>
    <source>
        <strain evidence="8">NS2018</strain>
        <tissue evidence="8">Leaf</tissue>
    </source>
</reference>
<comment type="catalytic activity">
    <reaction evidence="5">
        <text>O-phospho-L-seryl-[protein] + H2O = L-seryl-[protein] + phosphate</text>
        <dbReference type="Rhea" id="RHEA:20629"/>
        <dbReference type="Rhea" id="RHEA-COMP:9863"/>
        <dbReference type="Rhea" id="RHEA-COMP:11604"/>
        <dbReference type="ChEBI" id="CHEBI:15377"/>
        <dbReference type="ChEBI" id="CHEBI:29999"/>
        <dbReference type="ChEBI" id="CHEBI:43474"/>
        <dbReference type="ChEBI" id="CHEBI:83421"/>
        <dbReference type="EC" id="3.1.3.16"/>
    </reaction>
</comment>
<organism evidence="8 9">
    <name type="scientific">Acer saccharum</name>
    <name type="common">Sugar maple</name>
    <dbReference type="NCBI Taxonomy" id="4024"/>
    <lineage>
        <taxon>Eukaryota</taxon>
        <taxon>Viridiplantae</taxon>
        <taxon>Streptophyta</taxon>
        <taxon>Embryophyta</taxon>
        <taxon>Tracheophyta</taxon>
        <taxon>Spermatophyta</taxon>
        <taxon>Magnoliopsida</taxon>
        <taxon>eudicotyledons</taxon>
        <taxon>Gunneridae</taxon>
        <taxon>Pentapetalae</taxon>
        <taxon>rosids</taxon>
        <taxon>malvids</taxon>
        <taxon>Sapindales</taxon>
        <taxon>Sapindaceae</taxon>
        <taxon>Hippocastanoideae</taxon>
        <taxon>Acereae</taxon>
        <taxon>Acer</taxon>
    </lineage>
</organism>
<proteinExistence type="predicted"/>
<keyword evidence="9" id="KW-1185">Reference proteome</keyword>
<evidence type="ECO:0000256" key="4">
    <source>
        <dbReference type="ARBA" id="ARBA00023242"/>
    </source>
</evidence>
<evidence type="ECO:0000256" key="1">
    <source>
        <dbReference type="ARBA" id="ARBA00004123"/>
    </source>
</evidence>
<dbReference type="SUPFAM" id="SSF56784">
    <property type="entry name" value="HAD-like"/>
    <property type="match status" value="1"/>
</dbReference>
<reference evidence="8" key="1">
    <citation type="journal article" date="2022" name="Plant J.">
        <title>Strategies of tolerance reflected in two North American maple genomes.</title>
        <authorList>
            <person name="McEvoy S.L."/>
            <person name="Sezen U.U."/>
            <person name="Trouern-Trend A."/>
            <person name="McMahon S.M."/>
            <person name="Schaberg P.G."/>
            <person name="Yang J."/>
            <person name="Wegrzyn J.L."/>
            <person name="Swenson N.G."/>
        </authorList>
    </citation>
    <scope>NUCLEOTIDE SEQUENCE</scope>
    <source>
        <strain evidence="8">NS2018</strain>
    </source>
</reference>
<dbReference type="InterPro" id="IPR023214">
    <property type="entry name" value="HAD_sf"/>
</dbReference>
<keyword evidence="3" id="KW-0378">Hydrolase</keyword>
<dbReference type="InterPro" id="IPR039189">
    <property type="entry name" value="Fcp1"/>
</dbReference>
<protein>
    <recommendedName>
        <fullName evidence="2">protein-serine/threonine phosphatase</fullName>
        <ecNumber evidence="2">3.1.3.16</ecNumber>
    </recommendedName>
</protein>
<accession>A0AA39T7W0</accession>
<comment type="subcellular location">
    <subcellularLocation>
        <location evidence="1">Nucleus</location>
    </subcellularLocation>
</comment>
<dbReference type="InterPro" id="IPR004274">
    <property type="entry name" value="FCP1_dom"/>
</dbReference>
<dbReference type="Pfam" id="PF03031">
    <property type="entry name" value="NIF"/>
    <property type="match status" value="1"/>
</dbReference>
<evidence type="ECO:0000256" key="6">
    <source>
        <dbReference type="ARBA" id="ARBA00048336"/>
    </source>
</evidence>
<evidence type="ECO:0000313" key="9">
    <source>
        <dbReference type="Proteomes" id="UP001168877"/>
    </source>
</evidence>
<dbReference type="AlphaFoldDB" id="A0AA39T7W0"/>
<feature type="domain" description="FCP1 homology" evidence="7">
    <location>
        <begin position="1"/>
        <end position="73"/>
    </location>
</feature>
<sequence length="73" mass="8402">MFEIYVCSMGCRYYVKKVAEFLDPEGNYFDTRIIAREDFGGKPKKNVDLVLGQECGTVIIDDTESVWCDHLDN</sequence>
<dbReference type="Gene3D" id="3.40.50.1000">
    <property type="entry name" value="HAD superfamily/HAD-like"/>
    <property type="match status" value="1"/>
</dbReference>